<evidence type="ECO:0000313" key="2">
    <source>
        <dbReference type="Proteomes" id="UP000813427"/>
    </source>
</evidence>
<protein>
    <submittedName>
        <fullName evidence="1">Uncharacterized protein</fullName>
    </submittedName>
</protein>
<dbReference type="EMBL" id="JAGPXF010000002">
    <property type="protein sequence ID" value="KAH7257531.1"/>
    <property type="molecule type" value="Genomic_DNA"/>
</dbReference>
<evidence type="ECO:0000313" key="1">
    <source>
        <dbReference type="EMBL" id="KAH7257531.1"/>
    </source>
</evidence>
<reference evidence="1" key="1">
    <citation type="journal article" date="2021" name="Nat. Commun.">
        <title>Genetic determinants of endophytism in the Arabidopsis root mycobiome.</title>
        <authorList>
            <person name="Mesny F."/>
            <person name="Miyauchi S."/>
            <person name="Thiergart T."/>
            <person name="Pickel B."/>
            <person name="Atanasova L."/>
            <person name="Karlsson M."/>
            <person name="Huettel B."/>
            <person name="Barry K.W."/>
            <person name="Haridas S."/>
            <person name="Chen C."/>
            <person name="Bauer D."/>
            <person name="Andreopoulos W."/>
            <person name="Pangilinan J."/>
            <person name="LaButti K."/>
            <person name="Riley R."/>
            <person name="Lipzen A."/>
            <person name="Clum A."/>
            <person name="Drula E."/>
            <person name="Henrissat B."/>
            <person name="Kohler A."/>
            <person name="Grigoriev I.V."/>
            <person name="Martin F.M."/>
            <person name="Hacquard S."/>
        </authorList>
    </citation>
    <scope>NUCLEOTIDE SEQUENCE</scope>
    <source>
        <strain evidence="1">MPI-SDFR-AT-0068</strain>
    </source>
</reference>
<keyword evidence="2" id="KW-1185">Reference proteome</keyword>
<sequence length="89" mass="10093">MYNFDNQSDQRLNMSNTKACGLLWHVFYWGPGTSTPWQFAWAWLSKYGARYGLIHDMGELLQGLAWAGSAWPCQPAPGTPVFGLVRVRL</sequence>
<dbReference type="Proteomes" id="UP000813427">
    <property type="component" value="Unassembled WGS sequence"/>
</dbReference>
<comment type="caution">
    <text evidence="1">The sequence shown here is derived from an EMBL/GenBank/DDBJ whole genome shotgun (WGS) entry which is preliminary data.</text>
</comment>
<dbReference type="AlphaFoldDB" id="A0A8K0S243"/>
<gene>
    <name evidence="1" type="ORF">BKA59DRAFT_508424</name>
</gene>
<name>A0A8K0S243_9HYPO</name>
<accession>A0A8K0S243</accession>
<organism evidence="1 2">
    <name type="scientific">Fusarium tricinctum</name>
    <dbReference type="NCBI Taxonomy" id="61284"/>
    <lineage>
        <taxon>Eukaryota</taxon>
        <taxon>Fungi</taxon>
        <taxon>Dikarya</taxon>
        <taxon>Ascomycota</taxon>
        <taxon>Pezizomycotina</taxon>
        <taxon>Sordariomycetes</taxon>
        <taxon>Hypocreomycetidae</taxon>
        <taxon>Hypocreales</taxon>
        <taxon>Nectriaceae</taxon>
        <taxon>Fusarium</taxon>
        <taxon>Fusarium tricinctum species complex</taxon>
    </lineage>
</organism>
<proteinExistence type="predicted"/>